<dbReference type="SUPFAM" id="SSF51703">
    <property type="entry name" value="Cobalamin (vitamin B12)-dependent enzymes"/>
    <property type="match status" value="1"/>
</dbReference>
<keyword evidence="4 7" id="KW-0413">Isomerase</keyword>
<dbReference type="Proteomes" id="UP000012371">
    <property type="component" value="Unassembled WGS sequence"/>
</dbReference>
<reference evidence="7" key="1">
    <citation type="submission" date="2013-03" db="EMBL/GenBank/DDBJ databases">
        <authorList>
            <person name="Harkins D.M."/>
            <person name="Durkin A.S."/>
            <person name="Brinkac L.M."/>
            <person name="Haft D.H."/>
            <person name="Selengut J.D."/>
            <person name="Sanka R."/>
            <person name="DePew J."/>
            <person name="Purushe J."/>
            <person name="Hartskeerl R.A."/>
            <person name="Ahmed A."/>
            <person name="van der Linden H."/>
            <person name="Goris M.G.A."/>
            <person name="Vinetz J.M."/>
            <person name="Sutton G.G."/>
            <person name="Nierman W.C."/>
            <person name="Fouts D.E."/>
        </authorList>
    </citation>
    <scope>NUCLEOTIDE SEQUENCE [LARGE SCALE GENOMIC DNA]</scope>
    <source>
        <strain evidence="7">LT 11-33</strain>
    </source>
</reference>
<dbReference type="OrthoDB" id="9762378at2"/>
<proteinExistence type="inferred from homology"/>
<dbReference type="SUPFAM" id="SSF52242">
    <property type="entry name" value="Cobalamin (vitamin B12)-binding domain"/>
    <property type="match status" value="1"/>
</dbReference>
<comment type="caution">
    <text evidence="7">The sequence shown here is derived from an EMBL/GenBank/DDBJ whole genome shotgun (WGS) entry which is preliminary data.</text>
</comment>
<dbReference type="EC" id="5.4.99.2" evidence="7"/>
<evidence type="ECO:0000259" key="6">
    <source>
        <dbReference type="Pfam" id="PF01642"/>
    </source>
</evidence>
<dbReference type="Gene3D" id="3.20.20.240">
    <property type="entry name" value="Methylmalonyl-CoA mutase"/>
    <property type="match status" value="1"/>
</dbReference>
<dbReference type="PANTHER" id="PTHR48101">
    <property type="entry name" value="METHYLMALONYL-COA MUTASE, MITOCHONDRIAL-RELATED"/>
    <property type="match status" value="1"/>
</dbReference>
<evidence type="ECO:0000256" key="5">
    <source>
        <dbReference type="ARBA" id="ARBA00023285"/>
    </source>
</evidence>
<dbReference type="PANTHER" id="PTHR48101:SF1">
    <property type="entry name" value="METHYLMALONYL-COA MUTASE, LARGE SUBUNIT"/>
    <property type="match status" value="1"/>
</dbReference>
<dbReference type="InterPro" id="IPR036724">
    <property type="entry name" value="Cobalamin-bd_sf"/>
</dbReference>
<accession>N1VMU2</accession>
<evidence type="ECO:0000256" key="4">
    <source>
        <dbReference type="ARBA" id="ARBA00023235"/>
    </source>
</evidence>
<evidence type="ECO:0000256" key="3">
    <source>
        <dbReference type="ARBA" id="ARBA00022628"/>
    </source>
</evidence>
<gene>
    <name evidence="7" type="ORF">LEP1GSC203_0285</name>
</gene>
<organism evidence="7 8">
    <name type="scientific">Leptospira terpstrae serovar Hualin str. LT 11-33 = ATCC 700639</name>
    <dbReference type="NCBI Taxonomy" id="1257025"/>
    <lineage>
        <taxon>Bacteria</taxon>
        <taxon>Pseudomonadati</taxon>
        <taxon>Spirochaetota</taxon>
        <taxon>Spirochaetia</taxon>
        <taxon>Leptospirales</taxon>
        <taxon>Leptospiraceae</taxon>
        <taxon>Leptospira</taxon>
    </lineage>
</organism>
<dbReference type="STRING" id="1257025.LEP1GSC203_0285"/>
<evidence type="ECO:0000256" key="1">
    <source>
        <dbReference type="ARBA" id="ARBA00001922"/>
    </source>
</evidence>
<evidence type="ECO:0000313" key="7">
    <source>
        <dbReference type="EMBL" id="EMY59768.1"/>
    </source>
</evidence>
<keyword evidence="3" id="KW-0846">Cobalamin</keyword>
<dbReference type="GO" id="GO:0004494">
    <property type="term" value="F:methylmalonyl-CoA mutase activity"/>
    <property type="evidence" value="ECO:0007669"/>
    <property type="project" value="UniProtKB-EC"/>
</dbReference>
<dbReference type="RefSeq" id="WP_002975680.1">
    <property type="nucleotide sequence ID" value="NZ_AOGW02000023.1"/>
</dbReference>
<dbReference type="Gene3D" id="3.40.50.280">
    <property type="entry name" value="Cobalamin-binding domain"/>
    <property type="match status" value="1"/>
</dbReference>
<evidence type="ECO:0000313" key="8">
    <source>
        <dbReference type="Proteomes" id="UP000012371"/>
    </source>
</evidence>
<dbReference type="CDD" id="cd03677">
    <property type="entry name" value="MM_CoA_mutase_beta"/>
    <property type="match status" value="1"/>
</dbReference>
<comment type="similarity">
    <text evidence="2">Belongs to the methylmalonyl-CoA mutase family.</text>
</comment>
<keyword evidence="8" id="KW-1185">Reference proteome</keyword>
<dbReference type="GO" id="GO:0046872">
    <property type="term" value="F:metal ion binding"/>
    <property type="evidence" value="ECO:0007669"/>
    <property type="project" value="InterPro"/>
</dbReference>
<comment type="cofactor">
    <cofactor evidence="1">
        <name>adenosylcob(III)alamin</name>
        <dbReference type="ChEBI" id="CHEBI:18408"/>
    </cofactor>
</comment>
<evidence type="ECO:0000256" key="2">
    <source>
        <dbReference type="ARBA" id="ARBA00008465"/>
    </source>
</evidence>
<feature type="domain" description="Methylmalonyl-CoA mutase alpha/beta chain catalytic" evidence="6">
    <location>
        <begin position="183"/>
        <end position="427"/>
    </location>
</feature>
<dbReference type="GO" id="GO:0031419">
    <property type="term" value="F:cobalamin binding"/>
    <property type="evidence" value="ECO:0007669"/>
    <property type="project" value="UniProtKB-KW"/>
</dbReference>
<dbReference type="Pfam" id="PF01642">
    <property type="entry name" value="MM_CoA_mutase"/>
    <property type="match status" value="1"/>
</dbReference>
<dbReference type="EMBL" id="AOGW02000023">
    <property type="protein sequence ID" value="EMY59768.1"/>
    <property type="molecule type" value="Genomic_DNA"/>
</dbReference>
<sequence>MNEFLFSDFPEVSTEDWKNQILKDLKGNPWDKVTWETEEGFKIEPFYRKEDITDLPRVYKRSSGWNVTETVTSEQELTDLPKKGADAAVLISHEENGNLFGLKINTTADLEKLAGLTGSLPLIFSLATRTINFTDSLKKLIPSHNTVLGDFDPYGTALLCGELGCDESTIGKSFSNLSGTKGFAGVGIHSYTLRDAGASIGQELAYSLSWGVDYLNRHLDAGVSIEDAAANLWFWMGIGSDYFTEIAKFRAMRILWTEILNAYKPGLGETVPALLVARTSSFQFTAYDPYVNMLRGTTSAMSAVMGGADFVSVLPFDSEYSAQQELGKRIARNSQLLLRYESFLDKVEDPAAGSYYLEVLTKKLAETAWSKFQTLETEGGFGESLKQGKIQKEIRERADKKRNALATKKEILLGTNQYPLPSERHPELSTSLEVTSKLKNFSSSSTYERLAPIRLSYEFDKWRNITDVHVSSGKTLPKIFLLTIGDLTMRKARAGFSSNFLGCLGYEIIDSLGFPTVKEGVSRAKELGAEIVVLCSSDEEYANYLPEFANEMKAQLPNSWKLLAGYPKDLITQAESLGIDDFIHMKRNIVEFMEKAQTKWIGR</sequence>
<dbReference type="AlphaFoldDB" id="N1VMU2"/>
<dbReference type="InterPro" id="IPR006099">
    <property type="entry name" value="MeMalonylCoA_mutase_a/b_cat"/>
</dbReference>
<name>N1VMU2_9LEPT</name>
<dbReference type="InterPro" id="IPR016176">
    <property type="entry name" value="Cbl-dep_enz_cat"/>
</dbReference>
<protein>
    <submittedName>
        <fullName evidence="7">Methylmalonyl-CoA mutase</fullName>
        <ecNumber evidence="7">5.4.99.2</ecNumber>
    </submittedName>
</protein>
<keyword evidence="5" id="KW-0170">Cobalt</keyword>